<organism evidence="1 2">
    <name type="scientific">Paraburkholderia piptadeniae</name>
    <dbReference type="NCBI Taxonomy" id="1701573"/>
    <lineage>
        <taxon>Bacteria</taxon>
        <taxon>Pseudomonadati</taxon>
        <taxon>Pseudomonadota</taxon>
        <taxon>Betaproteobacteria</taxon>
        <taxon>Burkholderiales</taxon>
        <taxon>Burkholderiaceae</taxon>
        <taxon>Paraburkholderia</taxon>
    </lineage>
</organism>
<keyword evidence="2" id="KW-1185">Reference proteome</keyword>
<evidence type="ECO:0000313" key="2">
    <source>
        <dbReference type="Proteomes" id="UP000195569"/>
    </source>
</evidence>
<protein>
    <submittedName>
        <fullName evidence="1">Uncharacterized protein</fullName>
    </submittedName>
</protein>
<proteinExistence type="predicted"/>
<name>A0A1N7RUM6_9BURK</name>
<gene>
    <name evidence="1" type="ORF">BN2476_190024</name>
</gene>
<evidence type="ECO:0000313" key="1">
    <source>
        <dbReference type="EMBL" id="SIT38804.1"/>
    </source>
</evidence>
<reference evidence="1" key="1">
    <citation type="submission" date="2016-12" db="EMBL/GenBank/DDBJ databases">
        <authorList>
            <person name="Moulin L."/>
        </authorList>
    </citation>
    <scope>NUCLEOTIDE SEQUENCE [LARGE SCALE GENOMIC DNA]</scope>
    <source>
        <strain evidence="1">STM 7183</strain>
    </source>
</reference>
<sequence>MRRHSVHNAGPWCVLGCIRGKLNGVVAYPPGCPLNLSALDVAWACVAAADMRLRPEAGGPSNGLP</sequence>
<dbReference type="AlphaFoldDB" id="A0A1N7RUM6"/>
<dbReference type="EMBL" id="CYGY02000019">
    <property type="protein sequence ID" value="SIT38804.1"/>
    <property type="molecule type" value="Genomic_DNA"/>
</dbReference>
<accession>A0A1N7RUM6</accession>
<dbReference type="Proteomes" id="UP000195569">
    <property type="component" value="Unassembled WGS sequence"/>
</dbReference>
<comment type="caution">
    <text evidence="1">The sequence shown here is derived from an EMBL/GenBank/DDBJ whole genome shotgun (WGS) entry which is preliminary data.</text>
</comment>